<dbReference type="AlphaFoldDB" id="A0AAD5QMD1"/>
<sequence>MISELPLKANFLQMLCISWPPLNYNLIADFPESVEQLRLYAPPPKFKYFSSLAEGRAQPCSYLTSHLPPCDVDHVAQHHENSSASFCSLPSI</sequence>
<gene>
    <name evidence="1" type="ORF">KIN20_013066</name>
</gene>
<dbReference type="Proteomes" id="UP001196413">
    <property type="component" value="Unassembled WGS sequence"/>
</dbReference>
<name>A0AAD5QMD1_PARTN</name>
<comment type="caution">
    <text evidence="1">The sequence shown here is derived from an EMBL/GenBank/DDBJ whole genome shotgun (WGS) entry which is preliminary data.</text>
</comment>
<dbReference type="EMBL" id="JAHQIW010002512">
    <property type="protein sequence ID" value="KAJ1355602.1"/>
    <property type="molecule type" value="Genomic_DNA"/>
</dbReference>
<feature type="non-terminal residue" evidence="1">
    <location>
        <position position="92"/>
    </location>
</feature>
<proteinExistence type="predicted"/>
<accession>A0AAD5QMD1</accession>
<evidence type="ECO:0000313" key="2">
    <source>
        <dbReference type="Proteomes" id="UP001196413"/>
    </source>
</evidence>
<evidence type="ECO:0000313" key="1">
    <source>
        <dbReference type="EMBL" id="KAJ1355602.1"/>
    </source>
</evidence>
<reference evidence="1" key="1">
    <citation type="submission" date="2021-06" db="EMBL/GenBank/DDBJ databases">
        <title>Parelaphostrongylus tenuis whole genome reference sequence.</title>
        <authorList>
            <person name="Garwood T.J."/>
            <person name="Larsen P.A."/>
            <person name="Fountain-Jones N.M."/>
            <person name="Garbe J.R."/>
            <person name="Macchietto M.G."/>
            <person name="Kania S.A."/>
            <person name="Gerhold R.W."/>
            <person name="Richards J.E."/>
            <person name="Wolf T.M."/>
        </authorList>
    </citation>
    <scope>NUCLEOTIDE SEQUENCE</scope>
    <source>
        <strain evidence="1">MNPRO001-30</strain>
        <tissue evidence="1">Meninges</tissue>
    </source>
</reference>
<keyword evidence="2" id="KW-1185">Reference proteome</keyword>
<protein>
    <submittedName>
        <fullName evidence="1">Uncharacterized protein</fullName>
    </submittedName>
</protein>
<organism evidence="1 2">
    <name type="scientific">Parelaphostrongylus tenuis</name>
    <name type="common">Meningeal worm</name>
    <dbReference type="NCBI Taxonomy" id="148309"/>
    <lineage>
        <taxon>Eukaryota</taxon>
        <taxon>Metazoa</taxon>
        <taxon>Ecdysozoa</taxon>
        <taxon>Nematoda</taxon>
        <taxon>Chromadorea</taxon>
        <taxon>Rhabditida</taxon>
        <taxon>Rhabditina</taxon>
        <taxon>Rhabditomorpha</taxon>
        <taxon>Strongyloidea</taxon>
        <taxon>Metastrongylidae</taxon>
        <taxon>Parelaphostrongylus</taxon>
    </lineage>
</organism>